<dbReference type="GO" id="GO:0031490">
    <property type="term" value="F:chromatin DNA binding"/>
    <property type="evidence" value="ECO:0007669"/>
    <property type="project" value="TreeGrafter"/>
</dbReference>
<feature type="non-terminal residue" evidence="10">
    <location>
        <position position="605"/>
    </location>
</feature>
<dbReference type="OrthoDB" id="166746at2759"/>
<evidence type="ECO:0000259" key="8">
    <source>
        <dbReference type="Pfam" id="PF09733"/>
    </source>
</evidence>
<dbReference type="PANTHER" id="PTHR22597">
    <property type="entry name" value="POLYCOMB GROUP PROTEIN"/>
    <property type="match status" value="1"/>
</dbReference>
<dbReference type="CDD" id="cd21750">
    <property type="entry name" value="ZnB-Zn_SUZ12"/>
    <property type="match status" value="1"/>
</dbReference>
<evidence type="ECO:0000259" key="9">
    <source>
        <dbReference type="Pfam" id="PF23320"/>
    </source>
</evidence>
<dbReference type="Pfam" id="PF23320">
    <property type="entry name" value="Zn_SUZ12"/>
    <property type="match status" value="1"/>
</dbReference>
<dbReference type="InterPro" id="IPR019135">
    <property type="entry name" value="Polycomb_protein_VEFS-Box"/>
</dbReference>
<sequence length="605" mass="70312">ELETVQADHEQFLQAFEKPTQIYRYLRTRNVVLPIFLNRNLSYMNEFRSVTNAKRKSFQADCLLERVIRKNSHVTSQQTMYNQHTLTGFFIAAWVFRSAFLESYINTSENVEVEFILLKVCHKKRKDVSLPVMQTCLGRVKTALNPCDTATSTPPIVISADKFNHNNGHSIRSFVLIVRVTCPISKGLTNGLCNEEPPVKRRKNGHNGHLESDSVVYCAELVIYDKNKRCLLTDGEYELLLREQGLKSMQKKNATWETVVDGKSMGPYEVFSNRPTLKFDLVWTPTVEENGHHVCTNSSENEFITNNQLASHIVDTQISGRLRCTTKTSPIIKAAGQTTPRKRQRIFYQFLYNNNSQQQTEARDDLRCPWCSVNCMQLYGLLKHLRLCHARFDFMYATHPKGARIDVSINERYDGSYVGNPQDLHSHIGYAFSRNVPVRRTPVTHVIVYRPKRPEISLSEFIEPENDSQCNRQFVQGHNRLYFYQIINQPVRPHEIDFDADMDEIVPVWLRQKTVNMIDEFTDVNEGEKELMKMWNLHIMTNQYISDCQIPQACYTFVQKHGPEILEKNLLRNFTIHLVNLFDFSLIRPDVVQRCTSQLELLKEE</sequence>
<evidence type="ECO:0000256" key="3">
    <source>
        <dbReference type="ARBA" id="ARBA00022771"/>
    </source>
</evidence>
<dbReference type="OMA" id="VDGMLTK"/>
<keyword evidence="7" id="KW-0804">Transcription</keyword>
<dbReference type="CDD" id="cd21551">
    <property type="entry name" value="VEFS-box_SUZ12"/>
    <property type="match status" value="1"/>
</dbReference>
<dbReference type="Pfam" id="PF09733">
    <property type="entry name" value="VEFS-Box"/>
    <property type="match status" value="1"/>
</dbReference>
<gene>
    <name evidence="10" type="ORF">LOTGIDRAFT_71464</name>
</gene>
<evidence type="ECO:0000256" key="2">
    <source>
        <dbReference type="ARBA" id="ARBA00022723"/>
    </source>
</evidence>
<keyword evidence="4" id="KW-0862">Zinc</keyword>
<dbReference type="GO" id="GO:0035098">
    <property type="term" value="C:ESC/E(Z) complex"/>
    <property type="evidence" value="ECO:0007669"/>
    <property type="project" value="TreeGrafter"/>
</dbReference>
<dbReference type="GO" id="GO:0006325">
    <property type="term" value="P:chromatin organization"/>
    <property type="evidence" value="ECO:0007669"/>
    <property type="project" value="UniProtKB-KW"/>
</dbReference>
<name>V4CNA0_LOTGI</name>
<evidence type="ECO:0000256" key="1">
    <source>
        <dbReference type="ARBA" id="ARBA00007416"/>
    </source>
</evidence>
<feature type="non-terminal residue" evidence="10">
    <location>
        <position position="1"/>
    </location>
</feature>
<dbReference type="GeneID" id="20252021"/>
<dbReference type="KEGG" id="lgi:LOTGIDRAFT_71464"/>
<feature type="domain" description="Polycomb protein VEFS-Box" evidence="8">
    <location>
        <begin position="472"/>
        <end position="589"/>
    </location>
</feature>
<protein>
    <submittedName>
        <fullName evidence="10">Uncharacterized protein</fullName>
    </submittedName>
</protein>
<keyword evidence="2" id="KW-0479">Metal-binding</keyword>
<evidence type="ECO:0000256" key="4">
    <source>
        <dbReference type="ARBA" id="ARBA00022833"/>
    </source>
</evidence>
<evidence type="ECO:0000256" key="6">
    <source>
        <dbReference type="ARBA" id="ARBA00023015"/>
    </source>
</evidence>
<organism evidence="10 11">
    <name type="scientific">Lottia gigantea</name>
    <name type="common">Giant owl limpet</name>
    <dbReference type="NCBI Taxonomy" id="225164"/>
    <lineage>
        <taxon>Eukaryota</taxon>
        <taxon>Metazoa</taxon>
        <taxon>Spiralia</taxon>
        <taxon>Lophotrochozoa</taxon>
        <taxon>Mollusca</taxon>
        <taxon>Gastropoda</taxon>
        <taxon>Patellogastropoda</taxon>
        <taxon>Lottioidea</taxon>
        <taxon>Lottiidae</taxon>
        <taxon>Lottia</taxon>
    </lineage>
</organism>
<dbReference type="CDD" id="cd21740">
    <property type="entry name" value="C2_II_SUZ12"/>
    <property type="match status" value="1"/>
</dbReference>
<dbReference type="CTD" id="20252021"/>
<evidence type="ECO:0000313" key="11">
    <source>
        <dbReference type="Proteomes" id="UP000030746"/>
    </source>
</evidence>
<dbReference type="RefSeq" id="XP_009045327.1">
    <property type="nucleotide sequence ID" value="XM_009047079.1"/>
</dbReference>
<dbReference type="InterPro" id="IPR057540">
    <property type="entry name" value="Znf_SUZ12"/>
</dbReference>
<keyword evidence="11" id="KW-1185">Reference proteome</keyword>
<reference evidence="10 11" key="1">
    <citation type="journal article" date="2013" name="Nature">
        <title>Insights into bilaterian evolution from three spiralian genomes.</title>
        <authorList>
            <person name="Simakov O."/>
            <person name="Marletaz F."/>
            <person name="Cho S.J."/>
            <person name="Edsinger-Gonzales E."/>
            <person name="Havlak P."/>
            <person name="Hellsten U."/>
            <person name="Kuo D.H."/>
            <person name="Larsson T."/>
            <person name="Lv J."/>
            <person name="Arendt D."/>
            <person name="Savage R."/>
            <person name="Osoegawa K."/>
            <person name="de Jong P."/>
            <person name="Grimwood J."/>
            <person name="Chapman J.A."/>
            <person name="Shapiro H."/>
            <person name="Aerts A."/>
            <person name="Otillar R.P."/>
            <person name="Terry A.Y."/>
            <person name="Boore J.L."/>
            <person name="Grigoriev I.V."/>
            <person name="Lindberg D.R."/>
            <person name="Seaver E.C."/>
            <person name="Weisblat D.A."/>
            <person name="Putnam N.H."/>
            <person name="Rokhsar D.S."/>
        </authorList>
    </citation>
    <scope>NUCLEOTIDE SEQUENCE [LARGE SCALE GENOMIC DNA]</scope>
</reference>
<dbReference type="Proteomes" id="UP000030746">
    <property type="component" value="Unassembled WGS sequence"/>
</dbReference>
<dbReference type="EMBL" id="KB199905">
    <property type="protein sequence ID" value="ESP03845.1"/>
    <property type="molecule type" value="Genomic_DNA"/>
</dbReference>
<dbReference type="AlphaFoldDB" id="V4CNA0"/>
<comment type="similarity">
    <text evidence="1">Belongs to the VEFS (VRN2-EMF2-FIS2-SU(Z)12) family.</text>
</comment>
<dbReference type="STRING" id="225164.V4CNA0"/>
<dbReference type="GO" id="GO:0008270">
    <property type="term" value="F:zinc ion binding"/>
    <property type="evidence" value="ECO:0007669"/>
    <property type="project" value="UniProtKB-KW"/>
</dbReference>
<keyword evidence="5" id="KW-0156">Chromatin regulator</keyword>
<accession>V4CNA0</accession>
<proteinExistence type="inferred from homology"/>
<dbReference type="GO" id="GO:0016586">
    <property type="term" value="C:RSC-type complex"/>
    <property type="evidence" value="ECO:0007669"/>
    <property type="project" value="TreeGrafter"/>
</dbReference>
<evidence type="ECO:0000313" key="10">
    <source>
        <dbReference type="EMBL" id="ESP03845.1"/>
    </source>
</evidence>
<keyword evidence="6" id="KW-0805">Transcription regulation</keyword>
<dbReference type="HOGENOM" id="CLU_014678_0_0_1"/>
<evidence type="ECO:0000256" key="7">
    <source>
        <dbReference type="ARBA" id="ARBA00023163"/>
    </source>
</evidence>
<feature type="domain" description="Polycomb protein SUZ12-like zinc finger" evidence="9">
    <location>
        <begin position="344"/>
        <end position="411"/>
    </location>
</feature>
<evidence type="ECO:0000256" key="5">
    <source>
        <dbReference type="ARBA" id="ARBA00022853"/>
    </source>
</evidence>
<dbReference type="PANTHER" id="PTHR22597:SF0">
    <property type="entry name" value="POLYCOMB PROTEIN SUZ12"/>
    <property type="match status" value="1"/>
</dbReference>
<keyword evidence="3" id="KW-0863">Zinc-finger</keyword>